<dbReference type="Pfam" id="PF02518">
    <property type="entry name" value="HATPase_c"/>
    <property type="match status" value="1"/>
</dbReference>
<feature type="domain" description="PAC" evidence="9">
    <location>
        <begin position="327"/>
        <end position="379"/>
    </location>
</feature>
<dbReference type="EC" id="2.7.13.3" evidence="2"/>
<dbReference type="CDD" id="cd00082">
    <property type="entry name" value="HisKA"/>
    <property type="match status" value="1"/>
</dbReference>
<evidence type="ECO:0000313" key="10">
    <source>
        <dbReference type="EMBL" id="NHF59629.1"/>
    </source>
</evidence>
<feature type="domain" description="PAS" evidence="8">
    <location>
        <begin position="7"/>
        <end position="49"/>
    </location>
</feature>
<evidence type="ECO:0000256" key="1">
    <source>
        <dbReference type="ARBA" id="ARBA00000085"/>
    </source>
</evidence>
<dbReference type="InterPro" id="IPR000700">
    <property type="entry name" value="PAS-assoc_C"/>
</dbReference>
<dbReference type="SUPFAM" id="SSF55874">
    <property type="entry name" value="ATPase domain of HSP90 chaperone/DNA topoisomerase II/histidine kinase"/>
    <property type="match status" value="1"/>
</dbReference>
<comment type="catalytic activity">
    <reaction evidence="1">
        <text>ATP + protein L-histidine = ADP + protein N-phospho-L-histidine.</text>
        <dbReference type="EC" id="2.7.13.3"/>
    </reaction>
</comment>
<dbReference type="PROSITE" id="PS50112">
    <property type="entry name" value="PAS"/>
    <property type="match status" value="2"/>
</dbReference>
<dbReference type="Pfam" id="PF13426">
    <property type="entry name" value="PAS_9"/>
    <property type="match status" value="3"/>
</dbReference>
<dbReference type="InterPro" id="IPR035965">
    <property type="entry name" value="PAS-like_dom_sf"/>
</dbReference>
<dbReference type="SMART" id="SM00086">
    <property type="entry name" value="PAC"/>
    <property type="match status" value="3"/>
</dbReference>
<dbReference type="EMBL" id="VIKU02000002">
    <property type="protein sequence ID" value="NHF59629.1"/>
    <property type="molecule type" value="Genomic_DNA"/>
</dbReference>
<feature type="domain" description="Histidine kinase" evidence="7">
    <location>
        <begin position="738"/>
        <end position="954"/>
    </location>
</feature>
<dbReference type="SMART" id="SM00387">
    <property type="entry name" value="HATPase_c"/>
    <property type="match status" value="1"/>
</dbReference>
<dbReference type="SUPFAM" id="SSF47384">
    <property type="entry name" value="Homodimeric domain of signal transducing histidine kinase"/>
    <property type="match status" value="1"/>
</dbReference>
<reference evidence="10" key="2">
    <citation type="submission" date="2020-03" db="EMBL/GenBank/DDBJ databases">
        <title>Flavobacteriaceae bacterium strain TP-CH-4, a member of the family Flavobacteriaceae isolated from a deep-sea seamount.</title>
        <authorList>
            <person name="Zhang D.-C."/>
        </authorList>
    </citation>
    <scope>NUCLEOTIDE SEQUENCE</scope>
    <source>
        <strain evidence="10">TP-CH-4</strain>
    </source>
</reference>
<dbReference type="PROSITE" id="PS50109">
    <property type="entry name" value="HIS_KIN"/>
    <property type="match status" value="1"/>
</dbReference>
<sequence>MIDELDNTKLFQSIFESSVEGILVVDDDGSLLTINPAGEHMFGYDNGELTACRVEQLIQENLRKKHIGHRRKYIKNPMARPMGKNRNLWGLKKDGSQFPVEISLSPAVVNDHSVTIAFVKDATQQYLVEQELRANEAKSNALLEAIPDMMFIHNFRGDFLDCYMPNRGDSQVSEEDLVGKNIKEVVPPEMAREILKTHRKAIKEKEVQIREYTMQGEKGKIVYEARTVRLNNHRLLTLVRDITQNKAIQDVLHIRNRALDAAGNGILIADAQQPDLPIIYSNPAFTHMTGYRSSEALGRNCRFLQKDDRDQPGIENIRKAIKTGTLCKETLRNYRKDGTLFWNELTLTPVYDKEQRLTHFIGVQHDVTDKKKAIQLKDDIRKILEMIAQDHPLDAIGNCLVEALEKHVKGCRAAIQLVDDKGILRNLAAPHLPEPFVKAMEGLAVGPEAGCCGAAAHTKQEIFTPDIATHPLWKNNKEVALHNGFVSCWAFPILSVKDEVLGTFAVYCKTPETSLEAYKEIMADLTQLSALAIEHHDIRTELFTSRKQLEAYAQTLEQRVKERTVELKDTVQQLVEINLSLEDQIQETRSAESRARRSQALFSAIAQNFPKGVIVVFNQDFELVYVEGQELKRFNLRKGDFEGLRIDDLPIFSKEQIGKIREDVNKTLNGSHLTFELEYMGNSYTANSTPLWSDDPDVVWALFVYSNITDQKKVQQELSNALKIEQELNELKSRFISMASHEFRTPLSAILSSAILIGKQNEPGQEEKRKKHVMRIRANVRNLVVILNDFLSLSKLEEGKVQMHAQQFELIDFVKSLIDEMEVNLKEGQELILEQDNTEVLVYLDPKLLSHVLNNLFSNAIKYSEEHTKIKCRIATEGKKLLIKIKDQGIGIPKKEQKSLFQRFFRAGNVTNIQGTGLGLHIVKQYTELMGGAVRFKSKEGKGSTFIVELPLNLKRK</sequence>
<evidence type="ECO:0000313" key="11">
    <source>
        <dbReference type="Proteomes" id="UP000707206"/>
    </source>
</evidence>
<dbReference type="CDD" id="cd00130">
    <property type="entry name" value="PAS"/>
    <property type="match status" value="3"/>
</dbReference>
<keyword evidence="4" id="KW-0808">Transferase</keyword>
<dbReference type="InterPro" id="IPR003594">
    <property type="entry name" value="HATPase_dom"/>
</dbReference>
<dbReference type="InterPro" id="IPR003661">
    <property type="entry name" value="HisK_dim/P_dom"/>
</dbReference>
<dbReference type="PROSITE" id="PS50113">
    <property type="entry name" value="PAC"/>
    <property type="match status" value="1"/>
</dbReference>
<accession>A0A967E6X4</accession>
<dbReference type="Gene3D" id="3.30.450.40">
    <property type="match status" value="1"/>
</dbReference>
<dbReference type="Proteomes" id="UP000707206">
    <property type="component" value="Unassembled WGS sequence"/>
</dbReference>
<dbReference type="Gene3D" id="1.10.287.130">
    <property type="match status" value="1"/>
</dbReference>
<dbReference type="SMART" id="SM00091">
    <property type="entry name" value="PAS"/>
    <property type="match status" value="4"/>
</dbReference>
<dbReference type="PANTHER" id="PTHR43711">
    <property type="entry name" value="TWO-COMPONENT HISTIDINE KINASE"/>
    <property type="match status" value="1"/>
</dbReference>
<comment type="caution">
    <text evidence="10">The sequence shown here is derived from an EMBL/GenBank/DDBJ whole genome shotgun (WGS) entry which is preliminary data.</text>
</comment>
<dbReference type="InterPro" id="IPR000014">
    <property type="entry name" value="PAS"/>
</dbReference>
<gene>
    <name evidence="10" type="ORF">FK220_009775</name>
</gene>
<dbReference type="SMART" id="SM00388">
    <property type="entry name" value="HisKA"/>
    <property type="match status" value="1"/>
</dbReference>
<name>A0A967E6X4_9FLAO</name>
<keyword evidence="11" id="KW-1185">Reference proteome</keyword>
<dbReference type="InterPro" id="IPR029016">
    <property type="entry name" value="GAF-like_dom_sf"/>
</dbReference>
<evidence type="ECO:0000259" key="7">
    <source>
        <dbReference type="PROSITE" id="PS50109"/>
    </source>
</evidence>
<dbReference type="NCBIfam" id="TIGR00229">
    <property type="entry name" value="sensory_box"/>
    <property type="match status" value="2"/>
</dbReference>
<feature type="domain" description="PAS" evidence="8">
    <location>
        <begin position="257"/>
        <end position="324"/>
    </location>
</feature>
<dbReference type="Pfam" id="PF00512">
    <property type="entry name" value="HisKA"/>
    <property type="match status" value="1"/>
</dbReference>
<dbReference type="SUPFAM" id="SSF55781">
    <property type="entry name" value="GAF domain-like"/>
    <property type="match status" value="1"/>
</dbReference>
<dbReference type="InterPro" id="IPR050736">
    <property type="entry name" value="Sensor_HK_Regulatory"/>
</dbReference>
<evidence type="ECO:0000256" key="6">
    <source>
        <dbReference type="ARBA" id="ARBA00023012"/>
    </source>
</evidence>
<dbReference type="InterPro" id="IPR003018">
    <property type="entry name" value="GAF"/>
</dbReference>
<dbReference type="InterPro" id="IPR004358">
    <property type="entry name" value="Sig_transdc_His_kin-like_C"/>
</dbReference>
<dbReference type="Gene3D" id="3.30.565.10">
    <property type="entry name" value="Histidine kinase-like ATPase, C-terminal domain"/>
    <property type="match status" value="1"/>
</dbReference>
<dbReference type="CDD" id="cd00075">
    <property type="entry name" value="HATPase"/>
    <property type="match status" value="1"/>
</dbReference>
<dbReference type="SUPFAM" id="SSF55785">
    <property type="entry name" value="PYP-like sensor domain (PAS domain)"/>
    <property type="match status" value="4"/>
</dbReference>
<keyword evidence="6" id="KW-0902">Two-component regulatory system</keyword>
<evidence type="ECO:0000256" key="5">
    <source>
        <dbReference type="ARBA" id="ARBA00022777"/>
    </source>
</evidence>
<protein>
    <recommendedName>
        <fullName evidence="2">histidine kinase</fullName>
        <ecNumber evidence="2">2.7.13.3</ecNumber>
    </recommendedName>
</protein>
<dbReference type="AlphaFoldDB" id="A0A967E6X4"/>
<dbReference type="SMART" id="SM00065">
    <property type="entry name" value="GAF"/>
    <property type="match status" value="1"/>
</dbReference>
<keyword evidence="5" id="KW-0418">Kinase</keyword>
<dbReference type="PRINTS" id="PR00344">
    <property type="entry name" value="BCTRLSENSOR"/>
</dbReference>
<dbReference type="Gene3D" id="3.30.450.20">
    <property type="entry name" value="PAS domain"/>
    <property type="match status" value="4"/>
</dbReference>
<evidence type="ECO:0000256" key="3">
    <source>
        <dbReference type="ARBA" id="ARBA00022553"/>
    </source>
</evidence>
<dbReference type="InterPro" id="IPR036097">
    <property type="entry name" value="HisK_dim/P_sf"/>
</dbReference>
<evidence type="ECO:0000256" key="2">
    <source>
        <dbReference type="ARBA" id="ARBA00012438"/>
    </source>
</evidence>
<dbReference type="InterPro" id="IPR001610">
    <property type="entry name" value="PAC"/>
</dbReference>
<evidence type="ECO:0000259" key="8">
    <source>
        <dbReference type="PROSITE" id="PS50112"/>
    </source>
</evidence>
<dbReference type="PANTHER" id="PTHR43711:SF26">
    <property type="entry name" value="SENSOR HISTIDINE KINASE RCSC"/>
    <property type="match status" value="1"/>
</dbReference>
<dbReference type="Pfam" id="PF13185">
    <property type="entry name" value="GAF_2"/>
    <property type="match status" value="1"/>
</dbReference>
<reference evidence="10" key="1">
    <citation type="submission" date="2019-07" db="EMBL/GenBank/DDBJ databases">
        <authorList>
            <person name="De-Chao Zhang Q."/>
        </authorList>
    </citation>
    <scope>NUCLEOTIDE SEQUENCE</scope>
    <source>
        <strain evidence="10">TP-CH-4</strain>
    </source>
</reference>
<proteinExistence type="predicted"/>
<dbReference type="RefSeq" id="WP_152574122.1">
    <property type="nucleotide sequence ID" value="NZ_VIKU02000002.1"/>
</dbReference>
<dbReference type="InterPro" id="IPR036890">
    <property type="entry name" value="HATPase_C_sf"/>
</dbReference>
<keyword evidence="3" id="KW-0597">Phosphoprotein</keyword>
<dbReference type="FunFam" id="3.30.565.10:FF:000006">
    <property type="entry name" value="Sensor histidine kinase WalK"/>
    <property type="match status" value="1"/>
</dbReference>
<dbReference type="InterPro" id="IPR005467">
    <property type="entry name" value="His_kinase_dom"/>
</dbReference>
<dbReference type="GO" id="GO:0000155">
    <property type="term" value="F:phosphorelay sensor kinase activity"/>
    <property type="evidence" value="ECO:0007669"/>
    <property type="project" value="InterPro"/>
</dbReference>
<evidence type="ECO:0000259" key="9">
    <source>
        <dbReference type="PROSITE" id="PS50113"/>
    </source>
</evidence>
<evidence type="ECO:0000256" key="4">
    <source>
        <dbReference type="ARBA" id="ARBA00022679"/>
    </source>
</evidence>
<organism evidence="10 11">
    <name type="scientific">Pelagihabitans pacificus</name>
    <dbReference type="NCBI Taxonomy" id="2696054"/>
    <lineage>
        <taxon>Bacteria</taxon>
        <taxon>Pseudomonadati</taxon>
        <taxon>Bacteroidota</taxon>
        <taxon>Flavobacteriia</taxon>
        <taxon>Flavobacteriales</taxon>
        <taxon>Flavobacteriaceae</taxon>
        <taxon>Pelagihabitans</taxon>
    </lineage>
</organism>